<name>A0AC58S6H4_TOBAC</name>
<sequence>MKKKNANMILKVDLEKTFDRLEWYFIRESLFFFPFFHQNNHFNMSCLTTSSVSILVNGTQTRYFHPSRGIRQGDLISPYFCIICMKRLSRNIDSVVADKKWFPISINRGCPRISDMFFANDLTMFAGANRRNYTTILSILDNFNIASR</sequence>
<organism evidence="1 2">
    <name type="scientific">Nicotiana tabacum</name>
    <name type="common">Common tobacco</name>
    <dbReference type="NCBI Taxonomy" id="4097"/>
    <lineage>
        <taxon>Eukaryota</taxon>
        <taxon>Viridiplantae</taxon>
        <taxon>Streptophyta</taxon>
        <taxon>Embryophyta</taxon>
        <taxon>Tracheophyta</taxon>
        <taxon>Spermatophyta</taxon>
        <taxon>Magnoliopsida</taxon>
        <taxon>eudicotyledons</taxon>
        <taxon>Gunneridae</taxon>
        <taxon>Pentapetalae</taxon>
        <taxon>asterids</taxon>
        <taxon>lamiids</taxon>
        <taxon>Solanales</taxon>
        <taxon>Solanaceae</taxon>
        <taxon>Nicotianoideae</taxon>
        <taxon>Nicotianeae</taxon>
        <taxon>Nicotiana</taxon>
    </lineage>
</organism>
<dbReference type="Proteomes" id="UP000790787">
    <property type="component" value="Chromosome 11"/>
</dbReference>
<reference evidence="2" key="2">
    <citation type="submission" date="2025-08" db="UniProtKB">
        <authorList>
            <consortium name="RefSeq"/>
        </authorList>
    </citation>
    <scope>IDENTIFICATION</scope>
    <source>
        <tissue evidence="2">Leaf</tissue>
    </source>
</reference>
<accession>A0AC58S6H4</accession>
<proteinExistence type="predicted"/>
<evidence type="ECO:0000313" key="1">
    <source>
        <dbReference type="Proteomes" id="UP000790787"/>
    </source>
</evidence>
<evidence type="ECO:0000313" key="2">
    <source>
        <dbReference type="RefSeq" id="XP_075080592.1"/>
    </source>
</evidence>
<gene>
    <name evidence="2" type="primary">LOC142166075</name>
</gene>
<reference evidence="1" key="1">
    <citation type="journal article" date="2014" name="Nat. Commun.">
        <title>The tobacco genome sequence and its comparison with those of tomato and potato.</title>
        <authorList>
            <person name="Sierro N."/>
            <person name="Battey J.N."/>
            <person name="Ouadi S."/>
            <person name="Bakaher N."/>
            <person name="Bovet L."/>
            <person name="Willig A."/>
            <person name="Goepfert S."/>
            <person name="Peitsch M.C."/>
            <person name="Ivanov N.V."/>
        </authorList>
    </citation>
    <scope>NUCLEOTIDE SEQUENCE [LARGE SCALE GENOMIC DNA]</scope>
</reference>
<dbReference type="RefSeq" id="XP_075080592.1">
    <property type="nucleotide sequence ID" value="XM_075224491.1"/>
</dbReference>
<protein>
    <submittedName>
        <fullName evidence="2">Uncharacterized protein LOC142166075</fullName>
    </submittedName>
</protein>
<keyword evidence="1" id="KW-1185">Reference proteome</keyword>